<name>A0AAN6WSY1_9PEZI</name>
<organism evidence="2 3">
    <name type="scientific">Podospora australis</name>
    <dbReference type="NCBI Taxonomy" id="1536484"/>
    <lineage>
        <taxon>Eukaryota</taxon>
        <taxon>Fungi</taxon>
        <taxon>Dikarya</taxon>
        <taxon>Ascomycota</taxon>
        <taxon>Pezizomycotina</taxon>
        <taxon>Sordariomycetes</taxon>
        <taxon>Sordariomycetidae</taxon>
        <taxon>Sordariales</taxon>
        <taxon>Podosporaceae</taxon>
        <taxon>Podospora</taxon>
    </lineage>
</organism>
<feature type="compositionally biased region" description="Polar residues" evidence="1">
    <location>
        <begin position="457"/>
        <end position="466"/>
    </location>
</feature>
<comment type="caution">
    <text evidence="2">The sequence shown here is derived from an EMBL/GenBank/DDBJ whole genome shotgun (WGS) entry which is preliminary data.</text>
</comment>
<evidence type="ECO:0000256" key="1">
    <source>
        <dbReference type="SAM" id="MobiDB-lite"/>
    </source>
</evidence>
<protein>
    <submittedName>
        <fullName evidence="2">Uncharacterized protein</fullName>
    </submittedName>
</protein>
<dbReference type="AlphaFoldDB" id="A0AAN6WSY1"/>
<feature type="compositionally biased region" description="Low complexity" evidence="1">
    <location>
        <begin position="488"/>
        <end position="498"/>
    </location>
</feature>
<keyword evidence="3" id="KW-1185">Reference proteome</keyword>
<feature type="compositionally biased region" description="Acidic residues" evidence="1">
    <location>
        <begin position="202"/>
        <end position="242"/>
    </location>
</feature>
<evidence type="ECO:0000313" key="3">
    <source>
        <dbReference type="Proteomes" id="UP001302126"/>
    </source>
</evidence>
<dbReference type="Proteomes" id="UP001302126">
    <property type="component" value="Unassembled WGS sequence"/>
</dbReference>
<evidence type="ECO:0000313" key="2">
    <source>
        <dbReference type="EMBL" id="KAK4187514.1"/>
    </source>
</evidence>
<accession>A0AAN6WSY1</accession>
<feature type="compositionally biased region" description="Acidic residues" evidence="1">
    <location>
        <begin position="425"/>
        <end position="454"/>
    </location>
</feature>
<dbReference type="EMBL" id="MU864401">
    <property type="protein sequence ID" value="KAK4187514.1"/>
    <property type="molecule type" value="Genomic_DNA"/>
</dbReference>
<feature type="compositionally biased region" description="Low complexity" evidence="1">
    <location>
        <begin position="192"/>
        <end position="201"/>
    </location>
</feature>
<feature type="region of interest" description="Disordered" evidence="1">
    <location>
        <begin position="418"/>
        <end position="525"/>
    </location>
</feature>
<proteinExistence type="predicted"/>
<sequence length="525" mass="58413">MEEETAPMEEVTLEMARRAGSSPDHLYLLDARTVATNYVRNLVALCGPESIRSKTGDKSFPAEIWAMILSESDARDWRSEPDYLIVKAELMSYREGELQLLRCVQHELNISHPYFVDASDGEDEPISIESLNIWTYFGEDFMSFFRNAVPEELDGLNRCFCFYLWQIGGRVWANFREPGGRVCPFGNNGVYSGSSDSSSNDDGTDSESDIVSDGDIYGDSDGGEIDGGESDDSQSDGSDSDSDSTGSRSIMISSDEKPFSVGSVYYVLPTGKGCGLFKPETSEHIGENRESTRKLLHNNLCHLCGNYVWVCPCKVCRREVRRCAEHLNEKLNKKIPAGESYACPLCAGPSVSRDHANYLAALTKPIPAPNEWKLWMSGLEGDFARSRYSMYDNFHFVTISWERAVRLRRKVLRREQRRRMLESASTEESEEDGSDVDDLDGNTDCADTDEDNCDDYNPNTANQGDSNHVEHCDVNIHGTSSDQKDADTSSTDTGGSSHTHNHTDTASNDDSSNFRPSTAPDDTIV</sequence>
<reference evidence="2" key="1">
    <citation type="journal article" date="2023" name="Mol. Phylogenet. Evol.">
        <title>Genome-scale phylogeny and comparative genomics of the fungal order Sordariales.</title>
        <authorList>
            <person name="Hensen N."/>
            <person name="Bonometti L."/>
            <person name="Westerberg I."/>
            <person name="Brannstrom I.O."/>
            <person name="Guillou S."/>
            <person name="Cros-Aarteil S."/>
            <person name="Calhoun S."/>
            <person name="Haridas S."/>
            <person name="Kuo A."/>
            <person name="Mondo S."/>
            <person name="Pangilinan J."/>
            <person name="Riley R."/>
            <person name="LaButti K."/>
            <person name="Andreopoulos B."/>
            <person name="Lipzen A."/>
            <person name="Chen C."/>
            <person name="Yan M."/>
            <person name="Daum C."/>
            <person name="Ng V."/>
            <person name="Clum A."/>
            <person name="Steindorff A."/>
            <person name="Ohm R.A."/>
            <person name="Martin F."/>
            <person name="Silar P."/>
            <person name="Natvig D.O."/>
            <person name="Lalanne C."/>
            <person name="Gautier V."/>
            <person name="Ament-Velasquez S.L."/>
            <person name="Kruys A."/>
            <person name="Hutchinson M.I."/>
            <person name="Powell A.J."/>
            <person name="Barry K."/>
            <person name="Miller A.N."/>
            <person name="Grigoriev I.V."/>
            <person name="Debuchy R."/>
            <person name="Gladieux P."/>
            <person name="Hiltunen Thoren M."/>
            <person name="Johannesson H."/>
        </authorList>
    </citation>
    <scope>NUCLEOTIDE SEQUENCE</scope>
    <source>
        <strain evidence="2">PSN309</strain>
    </source>
</reference>
<reference evidence="2" key="2">
    <citation type="submission" date="2023-05" db="EMBL/GenBank/DDBJ databases">
        <authorList>
            <consortium name="Lawrence Berkeley National Laboratory"/>
            <person name="Steindorff A."/>
            <person name="Hensen N."/>
            <person name="Bonometti L."/>
            <person name="Westerberg I."/>
            <person name="Brannstrom I.O."/>
            <person name="Guillou S."/>
            <person name="Cros-Aarteil S."/>
            <person name="Calhoun S."/>
            <person name="Haridas S."/>
            <person name="Kuo A."/>
            <person name="Mondo S."/>
            <person name="Pangilinan J."/>
            <person name="Riley R."/>
            <person name="Labutti K."/>
            <person name="Andreopoulos B."/>
            <person name="Lipzen A."/>
            <person name="Chen C."/>
            <person name="Yanf M."/>
            <person name="Daum C."/>
            <person name="Ng V."/>
            <person name="Clum A."/>
            <person name="Ohm R."/>
            <person name="Martin F."/>
            <person name="Silar P."/>
            <person name="Natvig D."/>
            <person name="Lalanne C."/>
            <person name="Gautier V."/>
            <person name="Ament-Velasquez S.L."/>
            <person name="Kruys A."/>
            <person name="Hutchinson M.I."/>
            <person name="Powell A.J."/>
            <person name="Barry K."/>
            <person name="Miller A.N."/>
            <person name="Grigoriev I.V."/>
            <person name="Debuchy R."/>
            <person name="Gladieux P."/>
            <person name="Thoren M.H."/>
            <person name="Johannesson H."/>
        </authorList>
    </citation>
    <scope>NUCLEOTIDE SEQUENCE</scope>
    <source>
        <strain evidence="2">PSN309</strain>
    </source>
</reference>
<feature type="compositionally biased region" description="Polar residues" evidence="1">
    <location>
        <begin position="506"/>
        <end position="516"/>
    </location>
</feature>
<gene>
    <name evidence="2" type="ORF">QBC35DRAFT_463733</name>
</gene>
<feature type="region of interest" description="Disordered" evidence="1">
    <location>
        <begin position="192"/>
        <end position="252"/>
    </location>
</feature>